<evidence type="ECO:0000313" key="1">
    <source>
        <dbReference type="EMBL" id="KAK9321112.1"/>
    </source>
</evidence>
<keyword evidence="2" id="KW-1185">Reference proteome</keyword>
<protein>
    <submittedName>
        <fullName evidence="1">Uncharacterized protein</fullName>
    </submittedName>
</protein>
<proteinExistence type="predicted"/>
<reference evidence="2" key="1">
    <citation type="journal article" date="2024" name="Front. Bioeng. Biotechnol.">
        <title>Genome-scale model development and genomic sequencing of the oleaginous clade Lipomyces.</title>
        <authorList>
            <person name="Czajka J.J."/>
            <person name="Han Y."/>
            <person name="Kim J."/>
            <person name="Mondo S.J."/>
            <person name="Hofstad B.A."/>
            <person name="Robles A."/>
            <person name="Haridas S."/>
            <person name="Riley R."/>
            <person name="LaButti K."/>
            <person name="Pangilinan J."/>
            <person name="Andreopoulos W."/>
            <person name="Lipzen A."/>
            <person name="Yan J."/>
            <person name="Wang M."/>
            <person name="Ng V."/>
            <person name="Grigoriev I.V."/>
            <person name="Spatafora J.W."/>
            <person name="Magnuson J.K."/>
            <person name="Baker S.E."/>
            <person name="Pomraning K.R."/>
        </authorList>
    </citation>
    <scope>NUCLEOTIDE SEQUENCE [LARGE SCALE GENOMIC DNA]</scope>
    <source>
        <strain evidence="2">CBS 10300</strain>
    </source>
</reference>
<accession>A0ACC3TJQ5</accession>
<sequence>MPSYVIVGASRGIGHEYLRVLSADQSNTVVGTVRNIADAEERAKTEGWKNVYLVPGDLTDYKSMYAAADEVSKITDGKVDYLVINGAFISKQSADMAPTAFIGKEEFLKADAATSFETNFLGPVFAINAFLPLVKNGSVKKIIVVSSGMADTELVRSAGIAEALTYSASKSAVNILVAKYSVELKKFGITIIALSPGLVDTSEGKKPTPEEMVKYQLIANQLKSYAPNFTGPISTEQSVKAQLSVIGNLTIEQSGDMISHLGNKQWL</sequence>
<evidence type="ECO:0000313" key="2">
    <source>
        <dbReference type="Proteomes" id="UP001489719"/>
    </source>
</evidence>
<dbReference type="EMBL" id="MU970106">
    <property type="protein sequence ID" value="KAK9321112.1"/>
    <property type="molecule type" value="Genomic_DNA"/>
</dbReference>
<name>A0ACC3TJQ5_9ASCO</name>
<comment type="caution">
    <text evidence="1">The sequence shown here is derived from an EMBL/GenBank/DDBJ whole genome shotgun (WGS) entry which is preliminary data.</text>
</comment>
<gene>
    <name evidence="1" type="ORF">V1517DRAFT_327250</name>
</gene>
<dbReference type="Proteomes" id="UP001489719">
    <property type="component" value="Unassembled WGS sequence"/>
</dbReference>
<organism evidence="1 2">
    <name type="scientific">Lipomyces orientalis</name>
    <dbReference type="NCBI Taxonomy" id="1233043"/>
    <lineage>
        <taxon>Eukaryota</taxon>
        <taxon>Fungi</taxon>
        <taxon>Dikarya</taxon>
        <taxon>Ascomycota</taxon>
        <taxon>Saccharomycotina</taxon>
        <taxon>Lipomycetes</taxon>
        <taxon>Lipomycetales</taxon>
        <taxon>Lipomycetaceae</taxon>
        <taxon>Lipomyces</taxon>
    </lineage>
</organism>